<evidence type="ECO:0000256" key="2">
    <source>
        <dbReference type="ARBA" id="ARBA00007840"/>
    </source>
</evidence>
<dbReference type="InterPro" id="IPR012338">
    <property type="entry name" value="Beta-lactam/transpept-like"/>
</dbReference>
<evidence type="ECO:0000256" key="3">
    <source>
        <dbReference type="ARBA" id="ARBA00022801"/>
    </source>
</evidence>
<evidence type="ECO:0000256" key="6">
    <source>
        <dbReference type="SAM" id="SignalP"/>
    </source>
</evidence>
<dbReference type="SUPFAM" id="SSF56601">
    <property type="entry name" value="beta-lactamase/transpeptidase-like"/>
    <property type="match status" value="1"/>
</dbReference>
<dbReference type="GO" id="GO:0008800">
    <property type="term" value="F:beta-lactamase activity"/>
    <property type="evidence" value="ECO:0007669"/>
    <property type="project" value="UniProtKB-UniRule"/>
</dbReference>
<feature type="chain" id="PRO_5017263481" description="Beta-lactamase" evidence="6">
    <location>
        <begin position="20"/>
        <end position="367"/>
    </location>
</feature>
<sequence length="367" mass="40589">MKKSLLAILSIVLTLSVFSQSSKPVKGFSGALGPATPEQSQLIAEHMLPFPEKTQLAIALIEDDSVLFTGIKRVNDTFQPADNSLRIFEIGSISKVFTATLLANLVLNETLDLGDRINCCIDVPLHPRDTFTLQQLANHTSGLPRLPTNLNLGAVDFRNPYRDYSEDSLLYYLTQDTTFRKSPGERYEYSNLGTGLLAYLLAQKEGSDYETMLHNYIFERYAMAYSTAIREKLTAELVPGLDAGGQVTPNWDFNILVGAGGILSNVSDLSKFAQAQFDPANTELALTRETTFEVNARMNIGLGWHILKTETGKTWHWHNGGTLGYTSSMAVDVESKTAVVILSNVSAFHPKRQKIDELCFGLLKTLK</sequence>
<dbReference type="InterPro" id="IPR001466">
    <property type="entry name" value="Beta-lactam-related"/>
</dbReference>
<evidence type="ECO:0000256" key="4">
    <source>
        <dbReference type="ARBA" id="ARBA00023251"/>
    </source>
</evidence>
<keyword evidence="9" id="KW-1185">Reference proteome</keyword>
<dbReference type="GO" id="GO:0046677">
    <property type="term" value="P:response to antibiotic"/>
    <property type="evidence" value="ECO:0007669"/>
    <property type="project" value="UniProtKB-UniRule"/>
</dbReference>
<dbReference type="InterPro" id="IPR001586">
    <property type="entry name" value="Beta-lactam_class-C_AS"/>
</dbReference>
<proteinExistence type="inferred from homology"/>
<comment type="caution">
    <text evidence="8">The sequence shown here is derived from an EMBL/GenBank/DDBJ whole genome shotgun (WGS) entry which is preliminary data.</text>
</comment>
<keyword evidence="3 5" id="KW-0378">Hydrolase</keyword>
<dbReference type="PROSITE" id="PS00336">
    <property type="entry name" value="BETA_LACTAMASE_C"/>
    <property type="match status" value="1"/>
</dbReference>
<dbReference type="Gene3D" id="3.40.710.10">
    <property type="entry name" value="DD-peptidase/beta-lactamase superfamily"/>
    <property type="match status" value="1"/>
</dbReference>
<dbReference type="EC" id="3.5.2.6" evidence="5"/>
<protein>
    <recommendedName>
        <fullName evidence="5">Beta-lactamase</fullName>
        <ecNumber evidence="5">3.5.2.6</ecNumber>
    </recommendedName>
</protein>
<dbReference type="GO" id="GO:0017001">
    <property type="term" value="P:antibiotic catabolic process"/>
    <property type="evidence" value="ECO:0007669"/>
    <property type="project" value="InterPro"/>
</dbReference>
<dbReference type="Pfam" id="PF00144">
    <property type="entry name" value="Beta-lactamase"/>
    <property type="match status" value="1"/>
</dbReference>
<evidence type="ECO:0000313" key="9">
    <source>
        <dbReference type="Proteomes" id="UP000265926"/>
    </source>
</evidence>
<dbReference type="PANTHER" id="PTHR46825:SF8">
    <property type="entry name" value="BETA-LACTAMASE-RELATED"/>
    <property type="match status" value="1"/>
</dbReference>
<dbReference type="RefSeq" id="WP_119437045.1">
    <property type="nucleotide sequence ID" value="NZ_QWGR01000003.1"/>
</dbReference>
<dbReference type="InterPro" id="IPR050491">
    <property type="entry name" value="AmpC-like"/>
</dbReference>
<feature type="signal peptide" evidence="6">
    <location>
        <begin position="1"/>
        <end position="19"/>
    </location>
</feature>
<reference evidence="8 9" key="1">
    <citation type="submission" date="2018-08" db="EMBL/GenBank/DDBJ databases">
        <title>Pallidiluteibacterium maritimus gen. nov., sp. nov., isolated from coastal sediment.</title>
        <authorList>
            <person name="Zhou L.Y."/>
        </authorList>
    </citation>
    <scope>NUCLEOTIDE SEQUENCE [LARGE SCALE GENOMIC DNA]</scope>
    <source>
        <strain evidence="8 9">XSD2</strain>
    </source>
</reference>
<comment type="similarity">
    <text evidence="2 5">Belongs to the class-C beta-lactamase family.</text>
</comment>
<dbReference type="EMBL" id="QWGR01000003">
    <property type="protein sequence ID" value="RIJ49159.1"/>
    <property type="molecule type" value="Genomic_DNA"/>
</dbReference>
<name>A0A399T2B2_9BACT</name>
<keyword evidence="6" id="KW-0732">Signal</keyword>
<keyword evidence="4 5" id="KW-0046">Antibiotic resistance</keyword>
<dbReference type="PANTHER" id="PTHR46825">
    <property type="entry name" value="D-ALANYL-D-ALANINE-CARBOXYPEPTIDASE/ENDOPEPTIDASE AMPH"/>
    <property type="match status" value="1"/>
</dbReference>
<organism evidence="8 9">
    <name type="scientific">Maribellus luteus</name>
    <dbReference type="NCBI Taxonomy" id="2305463"/>
    <lineage>
        <taxon>Bacteria</taxon>
        <taxon>Pseudomonadati</taxon>
        <taxon>Bacteroidota</taxon>
        <taxon>Bacteroidia</taxon>
        <taxon>Marinilabiliales</taxon>
        <taxon>Prolixibacteraceae</taxon>
        <taxon>Maribellus</taxon>
    </lineage>
</organism>
<dbReference type="GO" id="GO:0030288">
    <property type="term" value="C:outer membrane-bounded periplasmic space"/>
    <property type="evidence" value="ECO:0007669"/>
    <property type="project" value="InterPro"/>
</dbReference>
<evidence type="ECO:0000313" key="8">
    <source>
        <dbReference type="EMBL" id="RIJ49159.1"/>
    </source>
</evidence>
<evidence type="ECO:0000259" key="7">
    <source>
        <dbReference type="Pfam" id="PF00144"/>
    </source>
</evidence>
<dbReference type="Proteomes" id="UP000265926">
    <property type="component" value="Unassembled WGS sequence"/>
</dbReference>
<gene>
    <name evidence="8" type="ORF">D1614_06255</name>
</gene>
<feature type="domain" description="Beta-lactamase-related" evidence="7">
    <location>
        <begin position="57"/>
        <end position="354"/>
    </location>
</feature>
<evidence type="ECO:0000256" key="1">
    <source>
        <dbReference type="ARBA" id="ARBA00001526"/>
    </source>
</evidence>
<evidence type="ECO:0000256" key="5">
    <source>
        <dbReference type="RuleBase" id="RU361140"/>
    </source>
</evidence>
<accession>A0A399T2B2</accession>
<comment type="catalytic activity">
    <reaction evidence="1 5">
        <text>a beta-lactam + H2O = a substituted beta-amino acid</text>
        <dbReference type="Rhea" id="RHEA:20401"/>
        <dbReference type="ChEBI" id="CHEBI:15377"/>
        <dbReference type="ChEBI" id="CHEBI:35627"/>
        <dbReference type="ChEBI" id="CHEBI:140347"/>
        <dbReference type="EC" id="3.5.2.6"/>
    </reaction>
</comment>
<dbReference type="AlphaFoldDB" id="A0A399T2B2"/>
<dbReference type="OrthoDB" id="9793489at2"/>